<dbReference type="SUPFAM" id="SSF57756">
    <property type="entry name" value="Retrovirus zinc finger-like domains"/>
    <property type="match status" value="1"/>
</dbReference>
<dbReference type="InterPro" id="IPR001878">
    <property type="entry name" value="Znf_CCHC"/>
</dbReference>
<evidence type="ECO:0000259" key="2">
    <source>
        <dbReference type="PROSITE" id="PS50158"/>
    </source>
</evidence>
<keyword evidence="1" id="KW-0862">Zinc</keyword>
<feature type="non-terminal residue" evidence="3">
    <location>
        <position position="194"/>
    </location>
</feature>
<keyword evidence="4" id="KW-1185">Reference proteome</keyword>
<evidence type="ECO:0000313" key="3">
    <source>
        <dbReference type="EMBL" id="KFM63864.1"/>
    </source>
</evidence>
<reference evidence="3 4" key="1">
    <citation type="submission" date="2013-11" db="EMBL/GenBank/DDBJ databases">
        <title>Genome sequencing of Stegodyphus mimosarum.</title>
        <authorList>
            <person name="Bechsgaard J."/>
        </authorList>
    </citation>
    <scope>NUCLEOTIDE SEQUENCE [LARGE SCALE GENOMIC DNA]</scope>
</reference>
<sequence>MTRDQNMVFENGGFDLKFSIEGRNTKVHCVTSVDSKKYRELIKAGKLNIRWPHLRIKEFLKVIQCFKCSKYGHLQTNCLEPQICAKWGEVEHKNWECKATPKCINYKEANEKYKLKLSVDHSSLDKNCHCHKRQMDLLISRTKDIKLFWMKSDVGTIGNELADRLAEAATENQIIDLAVKTSFDSLKSLLKEKI</sequence>
<evidence type="ECO:0000313" key="4">
    <source>
        <dbReference type="Proteomes" id="UP000054359"/>
    </source>
</evidence>
<gene>
    <name evidence="3" type="ORF">X975_00885</name>
</gene>
<dbReference type="InterPro" id="IPR036875">
    <property type="entry name" value="Znf_CCHC_sf"/>
</dbReference>
<dbReference type="OrthoDB" id="6436624at2759"/>
<protein>
    <recommendedName>
        <fullName evidence="2">CCHC-type domain-containing protein</fullName>
    </recommendedName>
</protein>
<evidence type="ECO:0000256" key="1">
    <source>
        <dbReference type="PROSITE-ProRule" id="PRU00047"/>
    </source>
</evidence>
<keyword evidence="1" id="KW-0479">Metal-binding</keyword>
<name>A0A087TFH5_STEMI</name>
<dbReference type="Gene3D" id="4.10.60.10">
    <property type="entry name" value="Zinc finger, CCHC-type"/>
    <property type="match status" value="1"/>
</dbReference>
<dbReference type="PROSITE" id="PS50158">
    <property type="entry name" value="ZF_CCHC"/>
    <property type="match status" value="1"/>
</dbReference>
<keyword evidence="1" id="KW-0863">Zinc-finger</keyword>
<organism evidence="3 4">
    <name type="scientific">Stegodyphus mimosarum</name>
    <name type="common">African social velvet spider</name>
    <dbReference type="NCBI Taxonomy" id="407821"/>
    <lineage>
        <taxon>Eukaryota</taxon>
        <taxon>Metazoa</taxon>
        <taxon>Ecdysozoa</taxon>
        <taxon>Arthropoda</taxon>
        <taxon>Chelicerata</taxon>
        <taxon>Arachnida</taxon>
        <taxon>Araneae</taxon>
        <taxon>Araneomorphae</taxon>
        <taxon>Entelegynae</taxon>
        <taxon>Eresoidea</taxon>
        <taxon>Eresidae</taxon>
        <taxon>Stegodyphus</taxon>
    </lineage>
</organism>
<proteinExistence type="predicted"/>
<dbReference type="Proteomes" id="UP000054359">
    <property type="component" value="Unassembled WGS sequence"/>
</dbReference>
<dbReference type="GO" id="GO:0008270">
    <property type="term" value="F:zinc ion binding"/>
    <property type="evidence" value="ECO:0007669"/>
    <property type="project" value="UniProtKB-KW"/>
</dbReference>
<dbReference type="EMBL" id="KK114977">
    <property type="protein sequence ID" value="KFM63864.1"/>
    <property type="molecule type" value="Genomic_DNA"/>
</dbReference>
<feature type="domain" description="CCHC-type" evidence="2">
    <location>
        <begin position="65"/>
        <end position="78"/>
    </location>
</feature>
<accession>A0A087TFH5</accession>
<dbReference type="OMA" id="DSASCRN"/>
<dbReference type="GO" id="GO:0003676">
    <property type="term" value="F:nucleic acid binding"/>
    <property type="evidence" value="ECO:0007669"/>
    <property type="project" value="InterPro"/>
</dbReference>
<dbReference type="AlphaFoldDB" id="A0A087TFH5"/>